<keyword evidence="4" id="KW-0680">Restriction system</keyword>
<evidence type="ECO:0000256" key="5">
    <source>
        <dbReference type="ARBA" id="ARBA00047422"/>
    </source>
</evidence>
<dbReference type="CDD" id="cd00315">
    <property type="entry name" value="Cyt_C5_DNA_methylase"/>
    <property type="match status" value="1"/>
</dbReference>
<evidence type="ECO:0000313" key="11">
    <source>
        <dbReference type="Proteomes" id="UP000008817"/>
    </source>
</evidence>
<dbReference type="HOGENOM" id="CLU_432691_0_0_5"/>
<dbReference type="InterPro" id="IPR018117">
    <property type="entry name" value="C5_DNA_meth_AS"/>
</dbReference>
<dbReference type="PROSITE" id="PS51679">
    <property type="entry name" value="SAM_MT_C5"/>
    <property type="match status" value="1"/>
</dbReference>
<dbReference type="EC" id="2.1.1.37" evidence="8"/>
<evidence type="ECO:0000256" key="8">
    <source>
        <dbReference type="RuleBase" id="RU000417"/>
    </source>
</evidence>
<reference evidence="10 11" key="1">
    <citation type="submission" date="2008-04" db="EMBL/GenBank/DDBJ databases">
        <title>Genome diversity and DNA divergence of Rhizobium etli.</title>
        <authorList>
            <person name="Gonzalez V."/>
            <person name="Acosta J.L."/>
            <person name="Santamaria R.I."/>
            <person name="Bustos P."/>
            <person name="Hernandez-Gonzalez I.L."/>
            <person name="Fernandez J.L."/>
            <person name="Diaz R."/>
            <person name="Flores M."/>
            <person name="Mora J."/>
            <person name="Palacios R."/>
            <person name="Davila G."/>
        </authorList>
    </citation>
    <scope>NUCLEOTIDE SEQUENCE [LARGE SCALE GENOMIC DNA]</scope>
    <source>
        <strain evidence="10 11">CIAT 652</strain>
    </source>
</reference>
<dbReference type="GO" id="GO:0044027">
    <property type="term" value="P:negative regulation of gene expression via chromosomal CpG island methylation"/>
    <property type="evidence" value="ECO:0007669"/>
    <property type="project" value="TreeGrafter"/>
</dbReference>
<dbReference type="SUPFAM" id="SSF53335">
    <property type="entry name" value="S-adenosyl-L-methionine-dependent methyltransferases"/>
    <property type="match status" value="1"/>
</dbReference>
<dbReference type="GO" id="GO:0003677">
    <property type="term" value="F:DNA binding"/>
    <property type="evidence" value="ECO:0007669"/>
    <property type="project" value="TreeGrafter"/>
</dbReference>
<dbReference type="Proteomes" id="UP000008817">
    <property type="component" value="Chromosome"/>
</dbReference>
<gene>
    <name evidence="10" type="ordered locus">RHECIAT_CH0003314</name>
</gene>
<protein>
    <recommendedName>
        <fullName evidence="8">Cytosine-specific methyltransferase</fullName>
        <ecNumber evidence="8">2.1.1.37</ecNumber>
    </recommendedName>
</protein>
<dbReference type="GO" id="GO:0003886">
    <property type="term" value="F:DNA (cytosine-5-)-methyltransferase activity"/>
    <property type="evidence" value="ECO:0007669"/>
    <property type="project" value="UniProtKB-EC"/>
</dbReference>
<name>B3PVP2_RHIE6</name>
<dbReference type="Gene3D" id="3.90.120.10">
    <property type="entry name" value="DNA Methylase, subunit A, domain 2"/>
    <property type="match status" value="1"/>
</dbReference>
<feature type="active site" evidence="6">
    <location>
        <position position="353"/>
    </location>
</feature>
<accession>B3PVP2</accession>
<dbReference type="PROSITE" id="PS00094">
    <property type="entry name" value="C5_MTASE_1"/>
    <property type="match status" value="1"/>
</dbReference>
<dbReference type="PANTHER" id="PTHR10629:SF52">
    <property type="entry name" value="DNA (CYTOSINE-5)-METHYLTRANSFERASE 1"/>
    <property type="match status" value="1"/>
</dbReference>
<dbReference type="PRINTS" id="PR00105">
    <property type="entry name" value="C5METTRFRASE"/>
</dbReference>
<dbReference type="EMBL" id="CP001074">
    <property type="protein sequence ID" value="ACE92262.1"/>
    <property type="molecule type" value="Genomic_DNA"/>
</dbReference>
<keyword evidence="3 6" id="KW-0949">S-adenosyl-L-methionine</keyword>
<dbReference type="PANTHER" id="PTHR10629">
    <property type="entry name" value="CYTOSINE-SPECIFIC METHYLTRANSFERASE"/>
    <property type="match status" value="1"/>
</dbReference>
<dbReference type="NCBIfam" id="TIGR00675">
    <property type="entry name" value="dcm"/>
    <property type="match status" value="1"/>
</dbReference>
<keyword evidence="2 6" id="KW-0808">Transferase</keyword>
<evidence type="ECO:0000256" key="2">
    <source>
        <dbReference type="ARBA" id="ARBA00022679"/>
    </source>
</evidence>
<dbReference type="Gene3D" id="3.40.50.150">
    <property type="entry name" value="Vaccinia Virus protein VP39"/>
    <property type="match status" value="1"/>
</dbReference>
<proteinExistence type="inferred from homology"/>
<dbReference type="eggNOG" id="COG0270">
    <property type="taxonomic scope" value="Bacteria"/>
</dbReference>
<dbReference type="GO" id="GO:0032259">
    <property type="term" value="P:methylation"/>
    <property type="evidence" value="ECO:0007669"/>
    <property type="project" value="UniProtKB-KW"/>
</dbReference>
<keyword evidence="1 6" id="KW-0489">Methyltransferase</keyword>
<dbReference type="GO" id="GO:0009307">
    <property type="term" value="P:DNA restriction-modification system"/>
    <property type="evidence" value="ECO:0007669"/>
    <property type="project" value="UniProtKB-KW"/>
</dbReference>
<dbReference type="InterPro" id="IPR029063">
    <property type="entry name" value="SAM-dependent_MTases_sf"/>
</dbReference>
<dbReference type="Pfam" id="PF00145">
    <property type="entry name" value="DNA_methylase"/>
    <property type="match status" value="1"/>
</dbReference>
<evidence type="ECO:0000256" key="4">
    <source>
        <dbReference type="ARBA" id="ARBA00022747"/>
    </source>
</evidence>
<dbReference type="InterPro" id="IPR001525">
    <property type="entry name" value="C5_MeTfrase"/>
</dbReference>
<dbReference type="InterPro" id="IPR050390">
    <property type="entry name" value="C5-Methyltransferase"/>
</dbReference>
<dbReference type="REBASE" id="18155">
    <property type="entry name" value="M.RetCORF3314P"/>
</dbReference>
<feature type="coiled-coil region" evidence="9">
    <location>
        <begin position="1"/>
        <end position="39"/>
    </location>
</feature>
<evidence type="ECO:0000256" key="7">
    <source>
        <dbReference type="RuleBase" id="RU000416"/>
    </source>
</evidence>
<comment type="similarity">
    <text evidence="6 7">Belongs to the class I-like SAM-binding methyltransferase superfamily. C5-methyltransferase family.</text>
</comment>
<evidence type="ECO:0000256" key="6">
    <source>
        <dbReference type="PROSITE-ProRule" id="PRU01016"/>
    </source>
</evidence>
<evidence type="ECO:0000313" key="10">
    <source>
        <dbReference type="EMBL" id="ACE92262.1"/>
    </source>
</evidence>
<keyword evidence="9" id="KW-0175">Coiled coil</keyword>
<comment type="catalytic activity">
    <reaction evidence="5 8">
        <text>a 2'-deoxycytidine in DNA + S-adenosyl-L-methionine = a 5-methyl-2'-deoxycytidine in DNA + S-adenosyl-L-homocysteine + H(+)</text>
        <dbReference type="Rhea" id="RHEA:13681"/>
        <dbReference type="Rhea" id="RHEA-COMP:11369"/>
        <dbReference type="Rhea" id="RHEA-COMP:11370"/>
        <dbReference type="ChEBI" id="CHEBI:15378"/>
        <dbReference type="ChEBI" id="CHEBI:57856"/>
        <dbReference type="ChEBI" id="CHEBI:59789"/>
        <dbReference type="ChEBI" id="CHEBI:85452"/>
        <dbReference type="ChEBI" id="CHEBI:85454"/>
        <dbReference type="EC" id="2.1.1.37"/>
    </reaction>
</comment>
<dbReference type="AlphaFoldDB" id="B3PVP2"/>
<sequence>MNSKAEALSAAKRRIIELQKQMAARILEMAAEVEKLTKETTEREAREFLRVTCNMPASELSTYVRFSSTLRGREELLQKHRVSFPVLKALVGADEETRSEVLERMEIGARIDLKGISIIRKRLREAKLTPEEVIAARGSKITAATARKRAQASSAAFLDRLHCFVSGIIDIRDAAELRADNVRHEAGDLRAGFEDLFGSDHRAPEELKLRSAAYELAVAYRALMHLEDGTLPFAGGVGEIDLGRAHPWLQSLNALTGRALPGRKERNASIRELPPAHERPTVVEICAGAGGMSIGLERAGFEHIALIEYDKYAAATLRRNRPDWTVIKEDLRKMDFKLYRQLEIDLVSGGPPCQPYSSDGYGLGKDDPRDLLPECVRIVDEIRPKVFLFENVDGLLHARHSDHVADILRGFRRADYEVDIHRIHAEDYGLAQERSRVLIIGIRRDLGTAFRMPPTFPQRRTNLGDVLVDLMAANGWEGAYEWARERRESNAIASTIVTRRGKPRAKEAARWGSKGVDIAGLPETAPTREQAAKPGFLPALTARMRARLQDFPDDWEFVGGKQATADQIGNGVPPRMAAAVGLAIHGALKGANWDMEAMLWPDKTSRRLVSPPALHSDYIAAETGPTANAAAKATEAPA</sequence>
<organism evidence="10 11">
    <name type="scientific">Rhizobium etli (strain CIAT 652)</name>
    <dbReference type="NCBI Taxonomy" id="491916"/>
    <lineage>
        <taxon>Bacteria</taxon>
        <taxon>Pseudomonadati</taxon>
        <taxon>Pseudomonadota</taxon>
        <taxon>Alphaproteobacteria</taxon>
        <taxon>Hyphomicrobiales</taxon>
        <taxon>Rhizobiaceae</taxon>
        <taxon>Rhizobium/Agrobacterium group</taxon>
        <taxon>Rhizobium</taxon>
    </lineage>
</organism>
<dbReference type="KEGG" id="rec:RHECIAT_CH0003314"/>
<evidence type="ECO:0000256" key="3">
    <source>
        <dbReference type="ARBA" id="ARBA00022691"/>
    </source>
</evidence>
<evidence type="ECO:0000256" key="9">
    <source>
        <dbReference type="SAM" id="Coils"/>
    </source>
</evidence>
<evidence type="ECO:0000256" key="1">
    <source>
        <dbReference type="ARBA" id="ARBA00022603"/>
    </source>
</evidence>